<evidence type="ECO:0000313" key="2">
    <source>
        <dbReference type="Proteomes" id="UP000595437"/>
    </source>
</evidence>
<reference evidence="2" key="1">
    <citation type="submission" date="2021-01" db="EMBL/GenBank/DDBJ databases">
        <title>Caligus Genome Assembly.</title>
        <authorList>
            <person name="Gallardo-Escarate C."/>
        </authorList>
    </citation>
    <scope>NUCLEOTIDE SEQUENCE [LARGE SCALE GENOMIC DNA]</scope>
</reference>
<proteinExistence type="predicted"/>
<dbReference type="Proteomes" id="UP000595437">
    <property type="component" value="Chromosome 5"/>
</dbReference>
<gene>
    <name evidence="1" type="ORF">FKW44_007854</name>
</gene>
<dbReference type="AlphaFoldDB" id="A0A7T8KFB6"/>
<sequence>MSDFMPCQTKWRLMSRLLAGHQDGRGHGRPQRRVGRRKLGRKVLPFLWRHRTGGRARQWCICASLGKLYFFE</sequence>
<evidence type="ECO:0000313" key="1">
    <source>
        <dbReference type="EMBL" id="QQP54872.1"/>
    </source>
</evidence>
<organism evidence="1 2">
    <name type="scientific">Caligus rogercresseyi</name>
    <name type="common">Sea louse</name>
    <dbReference type="NCBI Taxonomy" id="217165"/>
    <lineage>
        <taxon>Eukaryota</taxon>
        <taxon>Metazoa</taxon>
        <taxon>Ecdysozoa</taxon>
        <taxon>Arthropoda</taxon>
        <taxon>Crustacea</taxon>
        <taxon>Multicrustacea</taxon>
        <taxon>Hexanauplia</taxon>
        <taxon>Copepoda</taxon>
        <taxon>Siphonostomatoida</taxon>
        <taxon>Caligidae</taxon>
        <taxon>Caligus</taxon>
    </lineage>
</organism>
<keyword evidence="2" id="KW-1185">Reference proteome</keyword>
<dbReference type="EMBL" id="CP045894">
    <property type="protein sequence ID" value="QQP54872.1"/>
    <property type="molecule type" value="Genomic_DNA"/>
</dbReference>
<name>A0A7T8KFB6_CALRO</name>
<protein>
    <submittedName>
        <fullName evidence="1">TY3B-G protein</fullName>
    </submittedName>
</protein>
<accession>A0A7T8KFB6</accession>